<dbReference type="EMBL" id="CP042908">
    <property type="protein sequence ID" value="QIB90992.1"/>
    <property type="molecule type" value="Genomic_DNA"/>
</dbReference>
<protein>
    <submittedName>
        <fullName evidence="1">Uncharacterized protein</fullName>
    </submittedName>
</protein>
<sequence>MDTSEKYIRMCREAKEIQYLWNFENGDYVFDSSDGEIIIWFGYPPKELLEVVWLPKQDQYQEICIEFFMQSLGISRNEAFANFLGWYASCLKESCDTGFSIENKNGYE</sequence>
<dbReference type="RefSeq" id="WP_163645499.1">
    <property type="nucleotide sequence ID" value="NZ_CP042908.1"/>
</dbReference>
<organism evidence="1 2">
    <name type="scientific">Methanosarcina mazei</name>
    <name type="common">Methanosarcina frisia</name>
    <dbReference type="NCBI Taxonomy" id="2209"/>
    <lineage>
        <taxon>Archaea</taxon>
        <taxon>Methanobacteriati</taxon>
        <taxon>Methanobacteriota</taxon>
        <taxon>Stenosarchaea group</taxon>
        <taxon>Methanomicrobia</taxon>
        <taxon>Methanosarcinales</taxon>
        <taxon>Methanosarcinaceae</taxon>
        <taxon>Methanosarcina</taxon>
    </lineage>
</organism>
<name>A0A6C0VI81_METMZ</name>
<evidence type="ECO:0000313" key="1">
    <source>
        <dbReference type="EMBL" id="QIB90992.1"/>
    </source>
</evidence>
<accession>A0A6C0VI81</accession>
<proteinExistence type="predicted"/>
<evidence type="ECO:0000313" key="2">
    <source>
        <dbReference type="Proteomes" id="UP000467371"/>
    </source>
</evidence>
<gene>
    <name evidence="1" type="ORF">FQU78_07930</name>
</gene>
<dbReference type="GeneID" id="44087057"/>
<reference evidence="1 2" key="1">
    <citation type="journal article" date="2020" name="Environ. Microbiol. Rep.">
        <title>Redox cycling of Fe(II) and Fe(III) in magnetite accelerates aceticlastic methanogenesis by Methanosarcina mazei.</title>
        <authorList>
            <person name="Wang H."/>
            <person name="Byrne J.M."/>
            <person name="Liu P."/>
            <person name="Liu J."/>
            <person name="Dong X."/>
            <person name="Lu Y."/>
        </authorList>
    </citation>
    <scope>NUCLEOTIDE SEQUENCE [LARGE SCALE GENOMIC DNA]</scope>
    <source>
        <strain evidence="2">zm-15</strain>
    </source>
</reference>
<dbReference type="Proteomes" id="UP000467371">
    <property type="component" value="Chromosome"/>
</dbReference>
<dbReference type="AlphaFoldDB" id="A0A6C0VI81"/>